<feature type="domain" description="PAC" evidence="3">
    <location>
        <begin position="289"/>
        <end position="342"/>
    </location>
</feature>
<dbReference type="InterPro" id="IPR035919">
    <property type="entry name" value="EAL_sf"/>
</dbReference>
<name>A0A420EFJ3_9SPHN</name>
<feature type="transmembrane region" description="Helical" evidence="1">
    <location>
        <begin position="45"/>
        <end position="66"/>
    </location>
</feature>
<keyword evidence="1" id="KW-1133">Transmembrane helix</keyword>
<dbReference type="PROSITE" id="PS50113">
    <property type="entry name" value="PAC"/>
    <property type="match status" value="1"/>
</dbReference>
<dbReference type="InterPro" id="IPR001633">
    <property type="entry name" value="EAL_dom"/>
</dbReference>
<dbReference type="InterPro" id="IPR000160">
    <property type="entry name" value="GGDEF_dom"/>
</dbReference>
<proteinExistence type="predicted"/>
<keyword evidence="1" id="KW-0812">Transmembrane</keyword>
<dbReference type="InterPro" id="IPR000700">
    <property type="entry name" value="PAS-assoc_C"/>
</dbReference>
<organism evidence="6 7">
    <name type="scientific">Altericroceibacterium spongiae</name>
    <dbReference type="NCBI Taxonomy" id="2320269"/>
    <lineage>
        <taxon>Bacteria</taxon>
        <taxon>Pseudomonadati</taxon>
        <taxon>Pseudomonadota</taxon>
        <taxon>Alphaproteobacteria</taxon>
        <taxon>Sphingomonadales</taxon>
        <taxon>Erythrobacteraceae</taxon>
        <taxon>Altericroceibacterium</taxon>
    </lineage>
</organism>
<feature type="transmembrane region" description="Helical" evidence="1">
    <location>
        <begin position="72"/>
        <end position="93"/>
    </location>
</feature>
<dbReference type="PROSITE" id="PS50883">
    <property type="entry name" value="EAL"/>
    <property type="match status" value="1"/>
</dbReference>
<dbReference type="NCBIfam" id="TIGR00254">
    <property type="entry name" value="GGDEF"/>
    <property type="match status" value="1"/>
</dbReference>
<feature type="transmembrane region" description="Helical" evidence="1">
    <location>
        <begin position="130"/>
        <end position="150"/>
    </location>
</feature>
<dbReference type="InterPro" id="IPR029787">
    <property type="entry name" value="Nucleotide_cyclase"/>
</dbReference>
<dbReference type="CDD" id="cd01949">
    <property type="entry name" value="GGDEF"/>
    <property type="match status" value="1"/>
</dbReference>
<dbReference type="SUPFAM" id="SSF141868">
    <property type="entry name" value="EAL domain-like"/>
    <property type="match status" value="1"/>
</dbReference>
<dbReference type="EMBL" id="RAPF01000006">
    <property type="protein sequence ID" value="RKF19434.1"/>
    <property type="molecule type" value="Genomic_DNA"/>
</dbReference>
<dbReference type="PANTHER" id="PTHR44757">
    <property type="entry name" value="DIGUANYLATE CYCLASE DGCP"/>
    <property type="match status" value="1"/>
</dbReference>
<feature type="domain" description="PAS" evidence="2">
    <location>
        <begin position="231"/>
        <end position="269"/>
    </location>
</feature>
<dbReference type="Gene3D" id="3.30.70.270">
    <property type="match status" value="1"/>
</dbReference>
<dbReference type="Pfam" id="PF00563">
    <property type="entry name" value="EAL"/>
    <property type="match status" value="1"/>
</dbReference>
<dbReference type="CDD" id="cd01948">
    <property type="entry name" value="EAL"/>
    <property type="match status" value="1"/>
</dbReference>
<dbReference type="SUPFAM" id="SSF55073">
    <property type="entry name" value="Nucleotide cyclase"/>
    <property type="match status" value="1"/>
</dbReference>
<dbReference type="InterPro" id="IPR043128">
    <property type="entry name" value="Rev_trsase/Diguanyl_cyclase"/>
</dbReference>
<keyword evidence="7" id="KW-1185">Reference proteome</keyword>
<dbReference type="PROSITE" id="PS50112">
    <property type="entry name" value="PAS"/>
    <property type="match status" value="1"/>
</dbReference>
<dbReference type="SUPFAM" id="SSF55785">
    <property type="entry name" value="PYP-like sensor domain (PAS domain)"/>
    <property type="match status" value="1"/>
</dbReference>
<dbReference type="InterPro" id="IPR035965">
    <property type="entry name" value="PAS-like_dom_sf"/>
</dbReference>
<dbReference type="Pfam" id="PF00990">
    <property type="entry name" value="GGDEF"/>
    <property type="match status" value="1"/>
</dbReference>
<dbReference type="SMART" id="SM00052">
    <property type="entry name" value="EAL"/>
    <property type="match status" value="1"/>
</dbReference>
<dbReference type="GO" id="GO:0035438">
    <property type="term" value="F:cyclic-di-GMP binding"/>
    <property type="evidence" value="ECO:0007669"/>
    <property type="project" value="InterPro"/>
</dbReference>
<dbReference type="CDD" id="cd00130">
    <property type="entry name" value="PAS"/>
    <property type="match status" value="1"/>
</dbReference>
<dbReference type="Proteomes" id="UP000284395">
    <property type="component" value="Unassembled WGS sequence"/>
</dbReference>
<dbReference type="AlphaFoldDB" id="A0A420EFJ3"/>
<feature type="domain" description="EAL" evidence="4">
    <location>
        <begin position="516"/>
        <end position="767"/>
    </location>
</feature>
<dbReference type="PROSITE" id="PS50887">
    <property type="entry name" value="GGDEF"/>
    <property type="match status" value="1"/>
</dbReference>
<dbReference type="Gene3D" id="3.20.20.450">
    <property type="entry name" value="EAL domain"/>
    <property type="match status" value="1"/>
</dbReference>
<feature type="domain" description="GGDEF" evidence="5">
    <location>
        <begin position="374"/>
        <end position="507"/>
    </location>
</feature>
<feature type="transmembrane region" description="Helical" evidence="1">
    <location>
        <begin position="162"/>
        <end position="192"/>
    </location>
</feature>
<evidence type="ECO:0000259" key="2">
    <source>
        <dbReference type="PROSITE" id="PS50112"/>
    </source>
</evidence>
<dbReference type="PANTHER" id="PTHR44757:SF2">
    <property type="entry name" value="BIOFILM ARCHITECTURE MAINTENANCE PROTEIN MBAA"/>
    <property type="match status" value="1"/>
</dbReference>
<reference evidence="6 7" key="1">
    <citation type="submission" date="2018-09" db="EMBL/GenBank/DDBJ databases">
        <title>Altererythrobacter spongiae sp. nov., isolated from a marine sponge.</title>
        <authorList>
            <person name="Zhuang L."/>
            <person name="Luo L."/>
        </authorList>
    </citation>
    <scope>NUCLEOTIDE SEQUENCE [LARGE SCALE GENOMIC DNA]</scope>
    <source>
        <strain evidence="6 7">HN-Y73</strain>
    </source>
</reference>
<dbReference type="SMART" id="SM00267">
    <property type="entry name" value="GGDEF"/>
    <property type="match status" value="1"/>
</dbReference>
<evidence type="ECO:0000259" key="3">
    <source>
        <dbReference type="PROSITE" id="PS50113"/>
    </source>
</evidence>
<keyword evidence="1" id="KW-0472">Membrane</keyword>
<dbReference type="SUPFAM" id="SSF141371">
    <property type="entry name" value="PilZ domain-like"/>
    <property type="match status" value="1"/>
</dbReference>
<gene>
    <name evidence="6" type="ORF">D6851_12505</name>
</gene>
<feature type="transmembrane region" description="Helical" evidence="1">
    <location>
        <begin position="105"/>
        <end position="124"/>
    </location>
</feature>
<dbReference type="Gene3D" id="3.30.450.20">
    <property type="entry name" value="PAS domain"/>
    <property type="match status" value="1"/>
</dbReference>
<dbReference type="InterPro" id="IPR052155">
    <property type="entry name" value="Biofilm_reg_signaling"/>
</dbReference>
<evidence type="ECO:0000259" key="5">
    <source>
        <dbReference type="PROSITE" id="PS50887"/>
    </source>
</evidence>
<dbReference type="InterPro" id="IPR000014">
    <property type="entry name" value="PAS"/>
</dbReference>
<dbReference type="Gene3D" id="2.40.10.220">
    <property type="entry name" value="predicted glycosyltransferase like domains"/>
    <property type="match status" value="1"/>
</dbReference>
<accession>A0A420EFJ3</accession>
<evidence type="ECO:0000313" key="6">
    <source>
        <dbReference type="EMBL" id="RKF19434.1"/>
    </source>
</evidence>
<dbReference type="OrthoDB" id="9814202at2"/>
<dbReference type="Pfam" id="PF13426">
    <property type="entry name" value="PAS_9"/>
    <property type="match status" value="1"/>
</dbReference>
<evidence type="ECO:0000256" key="1">
    <source>
        <dbReference type="SAM" id="Phobius"/>
    </source>
</evidence>
<dbReference type="NCBIfam" id="TIGR00229">
    <property type="entry name" value="sensory_box"/>
    <property type="match status" value="1"/>
</dbReference>
<dbReference type="InterPro" id="IPR009875">
    <property type="entry name" value="PilZ_domain"/>
</dbReference>
<protein>
    <submittedName>
        <fullName evidence="6">EAL domain-containing protein</fullName>
    </submittedName>
</protein>
<sequence>MGVATVPLPPEGERRFHDRRRVRRRELDPGPAGGLFKRSWVPRSWPVVVIIMTLALFVCIVVTASLPPVAAALPLGLAVLTGAGMQVAFMAIGECDGRRMAKYSAIGLTIVLPNLLYGFGLTAWVSSGGLTWPVAIAVMACLGTSAAICLRRFPTLIYTVSASLWLPAIIAFPNWSALAALALAMLITLVVAKRQAVIDRYEAQQLAAIDRLRQRAQDILIDYEETGQGWFWETDRRAQLTYLSEPVARMLGRSSDDLIGRPLTDIFDLGDYGQTEERTLMFHLAARSSFHELPVRAAIVGEERWWSISGRPTFDEQHNFTGFRGSGTDLTEKQRSQQWTTRLAHYDSLTGLANRFQLSQSLEKILSMPHQTDRCCAFLLLDLDRFKQVNDTLGHPAGDALLKQVASRLEDTAGRIGQTGRLGGDEFALIIPGQVERQSLAVLAEQIIRVLSEPYIVEGQRVVIGASIGIACSPQDGATRDTLVRNADLALYAAKDAGRGGYYFYETDLHAEAEARTALEQDLRSAISSGELQLFYQPVVSVATEEITGFEALLRWKHREHGWISPRTFVPLAEEKGLITLIGEWALMTACHDLAKWPENIRVAVNVSPLQFANANLPSIVMNAVAQAGIDPSRLELEITESVFLNDDGEAAAMFATLKRIGVRLVLDDFGTGYSSLSHIERAPFDRIKIDQSFVRGATHEGSRNGAIISSITSLAVALGMETTAEGVETFDELELVRRYGCSHVQGFIYEPALSPEAALQRLAGGLNAMAQGKRVARSPRESVLCRVVLEHGGQRYNATIRNISRNGALIEGLWNVPANTVFDLQFPEGLRVEAQARWCQEDKMGVEFGRPVERDGNRPAFVDGAPPDVPQGTAAIRAAG</sequence>
<dbReference type="Pfam" id="PF07238">
    <property type="entry name" value="PilZ"/>
    <property type="match status" value="1"/>
</dbReference>
<evidence type="ECO:0000259" key="4">
    <source>
        <dbReference type="PROSITE" id="PS50883"/>
    </source>
</evidence>
<evidence type="ECO:0000313" key="7">
    <source>
        <dbReference type="Proteomes" id="UP000284395"/>
    </source>
</evidence>
<comment type="caution">
    <text evidence="6">The sequence shown here is derived from an EMBL/GenBank/DDBJ whole genome shotgun (WGS) entry which is preliminary data.</text>
</comment>